<keyword evidence="2" id="KW-1185">Reference proteome</keyword>
<dbReference type="RefSeq" id="XP_024717636.1">
    <property type="nucleotide sequence ID" value="XM_024867768.1"/>
</dbReference>
<protein>
    <submittedName>
        <fullName evidence="1">Uncharacterized protein</fullName>
    </submittedName>
</protein>
<dbReference type="STRING" id="857342.A0A2T3ASK9"/>
<organism evidence="1 2">
    <name type="scientific">Amorphotheca resinae ATCC 22711</name>
    <dbReference type="NCBI Taxonomy" id="857342"/>
    <lineage>
        <taxon>Eukaryota</taxon>
        <taxon>Fungi</taxon>
        <taxon>Dikarya</taxon>
        <taxon>Ascomycota</taxon>
        <taxon>Pezizomycotina</taxon>
        <taxon>Leotiomycetes</taxon>
        <taxon>Helotiales</taxon>
        <taxon>Amorphothecaceae</taxon>
        <taxon>Amorphotheca</taxon>
    </lineage>
</organism>
<gene>
    <name evidence="1" type="ORF">M430DRAFT_45420</name>
</gene>
<reference evidence="1 2" key="1">
    <citation type="journal article" date="2018" name="New Phytol.">
        <title>Comparative genomics and transcriptomics depict ericoid mycorrhizal fungi as versatile saprotrophs and plant mutualists.</title>
        <authorList>
            <person name="Martino E."/>
            <person name="Morin E."/>
            <person name="Grelet G.A."/>
            <person name="Kuo A."/>
            <person name="Kohler A."/>
            <person name="Daghino S."/>
            <person name="Barry K.W."/>
            <person name="Cichocki N."/>
            <person name="Clum A."/>
            <person name="Dockter R.B."/>
            <person name="Hainaut M."/>
            <person name="Kuo R.C."/>
            <person name="LaButti K."/>
            <person name="Lindahl B.D."/>
            <person name="Lindquist E.A."/>
            <person name="Lipzen A."/>
            <person name="Khouja H.R."/>
            <person name="Magnuson J."/>
            <person name="Murat C."/>
            <person name="Ohm R.A."/>
            <person name="Singer S.W."/>
            <person name="Spatafora J.W."/>
            <person name="Wang M."/>
            <person name="Veneault-Fourrey C."/>
            <person name="Henrissat B."/>
            <person name="Grigoriev I.V."/>
            <person name="Martin F.M."/>
            <person name="Perotto S."/>
        </authorList>
    </citation>
    <scope>NUCLEOTIDE SEQUENCE [LARGE SCALE GENOMIC DNA]</scope>
    <source>
        <strain evidence="1 2">ATCC 22711</strain>
    </source>
</reference>
<accession>A0A2T3ASK9</accession>
<dbReference type="OrthoDB" id="3599669at2759"/>
<dbReference type="EMBL" id="KZ679017">
    <property type="protein sequence ID" value="PSS09338.1"/>
    <property type="molecule type" value="Genomic_DNA"/>
</dbReference>
<name>A0A2T3ASK9_AMORE</name>
<evidence type="ECO:0000313" key="1">
    <source>
        <dbReference type="EMBL" id="PSS09338.1"/>
    </source>
</evidence>
<dbReference type="Proteomes" id="UP000241818">
    <property type="component" value="Unassembled WGS sequence"/>
</dbReference>
<sequence length="366" mass="41055">MSSTFEIQPSDAEIEALEAEIQGVSSKERLLLRSALQAQLSLIRASANASPVEILRQWLSRIKLSEAVEKINASETTISKITEVFDIRLDKGKRWTLADDSLVEVPSILKRNLRDLEDALYDEDSEATCRIAVDIILIQCRKYLRHKYQSAETSHNIEANVADATNPSTPKKAVVNVGLMKRVKLFPETSLSVKMHNKLVPNGRILVTSRADWALGYSTAGDEGTLLIAIEAKQRSEFSKGEAQLIAYLAILRENRLRARKTNIITQGFYSDGSRFAFICITADGSIERSPIFEIEFEKDLKMVFNFIVTMMETAMKSTPNATPTKPGKLREKEINHFGDEVWSKVYAQMDASIEICSDDNMEDAI</sequence>
<dbReference type="InParanoid" id="A0A2T3ASK9"/>
<dbReference type="GeneID" id="36575849"/>
<evidence type="ECO:0000313" key="2">
    <source>
        <dbReference type="Proteomes" id="UP000241818"/>
    </source>
</evidence>
<proteinExistence type="predicted"/>
<dbReference type="AlphaFoldDB" id="A0A2T3ASK9"/>